<keyword evidence="4 5" id="KW-0342">GTP-binding</keyword>
<dbReference type="InterPro" id="IPR017975">
    <property type="entry name" value="Tubulin_CS"/>
</dbReference>
<accession>A0A9K3D9I0</accession>
<sequence length="98" mass="10730">MEMIDREAEGCDSLEGFTLLHSIAGGTGSGLGSYLLERISDRYPKKLIQTYSVFPNVATGSSDTVVQPYNSLLTLQRLTLNADSTVVLDNTQLDKIFQ</sequence>
<evidence type="ECO:0000256" key="4">
    <source>
        <dbReference type="ARBA" id="ARBA00023134"/>
    </source>
</evidence>
<dbReference type="AlphaFoldDB" id="A0A9K3D9I0"/>
<reference evidence="7 8" key="1">
    <citation type="journal article" date="2018" name="PLoS ONE">
        <title>The draft genome of Kipferlia bialata reveals reductive genome evolution in fornicate parasites.</title>
        <authorList>
            <person name="Tanifuji G."/>
            <person name="Takabayashi S."/>
            <person name="Kume K."/>
            <person name="Takagi M."/>
            <person name="Nakayama T."/>
            <person name="Kamikawa R."/>
            <person name="Inagaki Y."/>
            <person name="Hashimoto T."/>
        </authorList>
    </citation>
    <scope>NUCLEOTIDE SEQUENCE [LARGE SCALE GENOMIC DNA]</scope>
    <source>
        <strain evidence="7">NY0173</strain>
    </source>
</reference>
<dbReference type="PRINTS" id="PR01161">
    <property type="entry name" value="TUBULIN"/>
</dbReference>
<evidence type="ECO:0000256" key="2">
    <source>
        <dbReference type="ARBA" id="ARBA00022701"/>
    </source>
</evidence>
<protein>
    <submittedName>
        <fullName evidence="7">Gamma tubulin</fullName>
    </submittedName>
</protein>
<feature type="non-terminal residue" evidence="7">
    <location>
        <position position="1"/>
    </location>
</feature>
<evidence type="ECO:0000256" key="5">
    <source>
        <dbReference type="RuleBase" id="RU000352"/>
    </source>
</evidence>
<name>A0A9K3D9I0_9EUKA</name>
<dbReference type="InterPro" id="IPR003008">
    <property type="entry name" value="Tubulin_FtsZ_GTPase"/>
</dbReference>
<dbReference type="Pfam" id="PF00091">
    <property type="entry name" value="Tubulin"/>
    <property type="match status" value="1"/>
</dbReference>
<evidence type="ECO:0000259" key="6">
    <source>
        <dbReference type="Pfam" id="PF00091"/>
    </source>
</evidence>
<dbReference type="GO" id="GO:0005525">
    <property type="term" value="F:GTP binding"/>
    <property type="evidence" value="ECO:0007669"/>
    <property type="project" value="UniProtKB-UniRule"/>
</dbReference>
<dbReference type="SUPFAM" id="SSF52490">
    <property type="entry name" value="Tubulin nucleotide-binding domain-like"/>
    <property type="match status" value="1"/>
</dbReference>
<dbReference type="InterPro" id="IPR000217">
    <property type="entry name" value="Tubulin"/>
</dbReference>
<keyword evidence="8" id="KW-1185">Reference proteome</keyword>
<dbReference type="PANTHER" id="PTHR11588">
    <property type="entry name" value="TUBULIN"/>
    <property type="match status" value="1"/>
</dbReference>
<evidence type="ECO:0000256" key="1">
    <source>
        <dbReference type="ARBA" id="ARBA00009636"/>
    </source>
</evidence>
<organism evidence="7 8">
    <name type="scientific">Kipferlia bialata</name>
    <dbReference type="NCBI Taxonomy" id="797122"/>
    <lineage>
        <taxon>Eukaryota</taxon>
        <taxon>Metamonada</taxon>
        <taxon>Carpediemonas-like organisms</taxon>
        <taxon>Kipferlia</taxon>
    </lineage>
</organism>
<dbReference type="InterPro" id="IPR036525">
    <property type="entry name" value="Tubulin/FtsZ_GTPase_sf"/>
</dbReference>
<dbReference type="PROSITE" id="PS00227">
    <property type="entry name" value="TUBULIN"/>
    <property type="match status" value="1"/>
</dbReference>
<comment type="caution">
    <text evidence="7">The sequence shown here is derived from an EMBL/GenBank/DDBJ whole genome shotgun (WGS) entry which is preliminary data.</text>
</comment>
<keyword evidence="3 5" id="KW-0547">Nucleotide-binding</keyword>
<dbReference type="OrthoDB" id="10249382at2759"/>
<dbReference type="Proteomes" id="UP000265618">
    <property type="component" value="Unassembled WGS sequence"/>
</dbReference>
<evidence type="ECO:0000256" key="3">
    <source>
        <dbReference type="ARBA" id="ARBA00022741"/>
    </source>
</evidence>
<dbReference type="GO" id="GO:0005874">
    <property type="term" value="C:microtubule"/>
    <property type="evidence" value="ECO:0007669"/>
    <property type="project" value="UniProtKB-KW"/>
</dbReference>
<comment type="similarity">
    <text evidence="1 5">Belongs to the tubulin family.</text>
</comment>
<dbReference type="Gene3D" id="3.40.50.1440">
    <property type="entry name" value="Tubulin/FtsZ, GTPase domain"/>
    <property type="match status" value="1"/>
</dbReference>
<proteinExistence type="inferred from homology"/>
<evidence type="ECO:0000313" key="7">
    <source>
        <dbReference type="EMBL" id="GIQ91419.1"/>
    </source>
</evidence>
<feature type="domain" description="Tubulin/FtsZ GTPase" evidence="6">
    <location>
        <begin position="1"/>
        <end position="97"/>
    </location>
</feature>
<keyword evidence="2 5" id="KW-0493">Microtubule</keyword>
<dbReference type="GO" id="GO:0007017">
    <property type="term" value="P:microtubule-based process"/>
    <property type="evidence" value="ECO:0007669"/>
    <property type="project" value="InterPro"/>
</dbReference>
<gene>
    <name evidence="7" type="ORF">KIPB_014665</name>
</gene>
<dbReference type="EMBL" id="BDIP01007683">
    <property type="protein sequence ID" value="GIQ91419.1"/>
    <property type="molecule type" value="Genomic_DNA"/>
</dbReference>
<evidence type="ECO:0000313" key="8">
    <source>
        <dbReference type="Proteomes" id="UP000265618"/>
    </source>
</evidence>